<organism evidence="2 3">
    <name type="scientific">Aspergillus calidoustus</name>
    <dbReference type="NCBI Taxonomy" id="454130"/>
    <lineage>
        <taxon>Eukaryota</taxon>
        <taxon>Fungi</taxon>
        <taxon>Dikarya</taxon>
        <taxon>Ascomycota</taxon>
        <taxon>Pezizomycotina</taxon>
        <taxon>Eurotiomycetes</taxon>
        <taxon>Eurotiomycetidae</taxon>
        <taxon>Eurotiales</taxon>
        <taxon>Aspergillaceae</taxon>
        <taxon>Aspergillus</taxon>
        <taxon>Aspergillus subgen. Nidulantes</taxon>
    </lineage>
</organism>
<evidence type="ECO:0000313" key="3">
    <source>
        <dbReference type="Proteomes" id="UP000054771"/>
    </source>
</evidence>
<protein>
    <recommendedName>
        <fullName evidence="4">Mitochondrial respiratory complex I chaperone</fullName>
    </recommendedName>
</protein>
<proteinExistence type="predicted"/>
<gene>
    <name evidence="2" type="ORF">ASPCAL05510</name>
</gene>
<dbReference type="OrthoDB" id="185373at2759"/>
<dbReference type="Gene3D" id="1.25.40.10">
    <property type="entry name" value="Tetratricopeptide repeat domain"/>
    <property type="match status" value="1"/>
</dbReference>
<name>A0A0U5C734_ASPCI</name>
<dbReference type="InterPro" id="IPR050667">
    <property type="entry name" value="PPR-containing_protein"/>
</dbReference>
<keyword evidence="1" id="KW-0677">Repeat</keyword>
<keyword evidence="3" id="KW-1185">Reference proteome</keyword>
<dbReference type="PANTHER" id="PTHR47939:SF13">
    <property type="entry name" value="OS03G0201400 PROTEIN"/>
    <property type="match status" value="1"/>
</dbReference>
<sequence>MQSRLTRSVFRAILNNEPLSSPRCPHRSLHTVRTYRSRRATSGPSYVQRRGLFAFNIAPPKGPPPATLPSEIGLKPMTDLLRSLTDQSRGPGNDILAKAFQDFFETRAGEPGVITHFQARLLSTTWKHLRAHEEELESEDWHRVFSTESLENMLYVLSEATCLPEAREIVRKVARYAFHELCEDHGSGRNRINRNTLLTYIDIQALNGNPEEARHTVETFWYRLRKISPSPWLTVMRGFAIENDSRQIRRIAEKSDENGLTFDSTSQEDLVKLLVGQDLLPAAKAVYECPLSKGQEPNLSTKLAILKYAVMNFSTAGLEPLFESLDTAHIPQTIGIRLLWDASHGKDASYIAKNVELLAAENPDVMKSLTIACVNDLVEYANSTKNPTLASGFADLASAWDLIPDSQTQLLLLESRIQAGDVDQALQSLGELEDLDNTAPGNLHLMNKLITMLCWSGQDDAIFDHVSSFLDPLFENNVRLEAGTLAALTHLLVYRHDWGGVSELLRPRLGSYESEERAKVRNALANFILDTTQDSDQAWNAYNLLQLAFPETGVAKRTEIMTSFYKRERSDLAFLVFGHMRQAENFSQRPKPDTYARCFQGIARTQDVKHLELVHNMLKLDTEVDLNIRLLNWLMLAYAECDKAEKSMAIFREILQTEDGPSHRTISFFFKVCEKHATGAQEAIKMMEKLKKLDVSVDRRLYMAYVEALAAQCEFDLATKALDAMADVTGYEPTPTSIGLLYNAIPYQYWKDEVEKWAKERHPNFWKQLEGLERTEHEEGQRIVLPGTEWLSRFL</sequence>
<dbReference type="STRING" id="454130.A0A0U5C734"/>
<reference evidence="3" key="1">
    <citation type="journal article" date="2016" name="Genome Announc.">
        <title>Draft genome sequences of fungus Aspergillus calidoustus.</title>
        <authorList>
            <person name="Horn F."/>
            <person name="Linde J."/>
            <person name="Mattern D.J."/>
            <person name="Walther G."/>
            <person name="Guthke R."/>
            <person name="Scherlach K."/>
            <person name="Martin K."/>
            <person name="Brakhage A.A."/>
            <person name="Petzke L."/>
            <person name="Valiante V."/>
        </authorList>
    </citation>
    <scope>NUCLEOTIDE SEQUENCE [LARGE SCALE GENOMIC DNA]</scope>
    <source>
        <strain evidence="3">SF006504</strain>
    </source>
</reference>
<dbReference type="PANTHER" id="PTHR47939">
    <property type="entry name" value="MEMBRANE-ASSOCIATED SALT-INDUCIBLE PROTEIN-LIKE"/>
    <property type="match status" value="1"/>
</dbReference>
<dbReference type="Proteomes" id="UP000054771">
    <property type="component" value="Unassembled WGS sequence"/>
</dbReference>
<dbReference type="OMA" id="CLVFGHM"/>
<dbReference type="InterPro" id="IPR011990">
    <property type="entry name" value="TPR-like_helical_dom_sf"/>
</dbReference>
<accession>A0A0U5C734</accession>
<dbReference type="EMBL" id="CDMC01000004">
    <property type="protein sequence ID" value="CEL04380.1"/>
    <property type="molecule type" value="Genomic_DNA"/>
</dbReference>
<evidence type="ECO:0008006" key="4">
    <source>
        <dbReference type="Google" id="ProtNLM"/>
    </source>
</evidence>
<dbReference type="AlphaFoldDB" id="A0A0U5C734"/>
<evidence type="ECO:0000256" key="1">
    <source>
        <dbReference type="ARBA" id="ARBA00022737"/>
    </source>
</evidence>
<evidence type="ECO:0000313" key="2">
    <source>
        <dbReference type="EMBL" id="CEL04380.1"/>
    </source>
</evidence>